<dbReference type="Proteomes" id="UP001295423">
    <property type="component" value="Unassembled WGS sequence"/>
</dbReference>
<evidence type="ECO:0000313" key="4">
    <source>
        <dbReference type="Proteomes" id="UP001295423"/>
    </source>
</evidence>
<organism evidence="3 4">
    <name type="scientific">Cylindrotheca closterium</name>
    <dbReference type="NCBI Taxonomy" id="2856"/>
    <lineage>
        <taxon>Eukaryota</taxon>
        <taxon>Sar</taxon>
        <taxon>Stramenopiles</taxon>
        <taxon>Ochrophyta</taxon>
        <taxon>Bacillariophyta</taxon>
        <taxon>Bacillariophyceae</taxon>
        <taxon>Bacillariophycidae</taxon>
        <taxon>Bacillariales</taxon>
        <taxon>Bacillariaceae</taxon>
        <taxon>Cylindrotheca</taxon>
    </lineage>
</organism>
<name>A0AAD2FW18_9STRA</name>
<dbReference type="AlphaFoldDB" id="A0AAD2FW18"/>
<evidence type="ECO:0000256" key="2">
    <source>
        <dbReference type="SAM" id="SignalP"/>
    </source>
</evidence>
<evidence type="ECO:0000313" key="3">
    <source>
        <dbReference type="EMBL" id="CAJ1954679.1"/>
    </source>
</evidence>
<feature type="region of interest" description="Disordered" evidence="1">
    <location>
        <begin position="268"/>
        <end position="288"/>
    </location>
</feature>
<keyword evidence="2" id="KW-0732">Signal</keyword>
<reference evidence="3" key="1">
    <citation type="submission" date="2023-08" db="EMBL/GenBank/DDBJ databases">
        <authorList>
            <person name="Audoor S."/>
            <person name="Bilcke G."/>
        </authorList>
    </citation>
    <scope>NUCLEOTIDE SEQUENCE</scope>
</reference>
<dbReference type="EMBL" id="CAKOGP040001869">
    <property type="protein sequence ID" value="CAJ1954679.1"/>
    <property type="molecule type" value="Genomic_DNA"/>
</dbReference>
<sequence>MKTTILLTQLLLNIETLQAFSPSLQRSTLTRQSQPSSTRVFSQWDDEEEEILQKSTFDEAGVALTDEEEQKRIAEMGDDTNEDYSTDDISRVREAIRQRTEALGMERSKVSVEAIQAAQERAKSAVENNLSGASQLDLSQITENAPRGEDADNIPAMFYDPETEMTKEEMIEADPDSQLNFYDQVMKEITSSTWPSPGAALKEVFVLIFVGAASTALIINWDNFLRETYTNFGMIPTEEQIMQGSENMVLPDGWTNGMSEDDFMNFREEQGKSSSPSVEAIKQGFPEL</sequence>
<feature type="signal peptide" evidence="2">
    <location>
        <begin position="1"/>
        <end position="19"/>
    </location>
</feature>
<accession>A0AAD2FW18</accession>
<protein>
    <submittedName>
        <fullName evidence="3">Uncharacterized protein</fullName>
    </submittedName>
</protein>
<evidence type="ECO:0000256" key="1">
    <source>
        <dbReference type="SAM" id="MobiDB-lite"/>
    </source>
</evidence>
<comment type="caution">
    <text evidence="3">The sequence shown here is derived from an EMBL/GenBank/DDBJ whole genome shotgun (WGS) entry which is preliminary data.</text>
</comment>
<gene>
    <name evidence="3" type="ORF">CYCCA115_LOCUS15270</name>
</gene>
<keyword evidence="4" id="KW-1185">Reference proteome</keyword>
<proteinExistence type="predicted"/>
<feature type="chain" id="PRO_5042104456" evidence="2">
    <location>
        <begin position="20"/>
        <end position="288"/>
    </location>
</feature>